<proteinExistence type="predicted"/>
<sequence length="221" mass="24595">MTPSESKSLSNLNRVRCFDKSKLNPSAVDKTWDQIKVICTQPFNKTIKYGLAFIKINSPSNEDEDVEETSLSSLKLGAFKVKPSTSSEGESSTVGSWFAKRDNTPTTNNNSKLVLRNTEVKKPSLAVAAGITPKRQRKETPKVTDKSPKNDKTNATNNVPTTMRKTRKVATKNVPFNRLMSKVVFVISGIQNPERAELRTKGLEMGAKYKPDWDATCTHLM</sequence>
<name>A0A443RWE2_9ACAR</name>
<dbReference type="InterPro" id="IPR036420">
    <property type="entry name" value="BRCT_dom_sf"/>
</dbReference>
<dbReference type="VEuPathDB" id="VectorBase:LDEU012344"/>
<feature type="compositionally biased region" description="Basic and acidic residues" evidence="1">
    <location>
        <begin position="138"/>
        <end position="152"/>
    </location>
</feature>
<dbReference type="InterPro" id="IPR001357">
    <property type="entry name" value="BRCT_dom"/>
</dbReference>
<dbReference type="GO" id="GO:0000012">
    <property type="term" value="P:single strand break repair"/>
    <property type="evidence" value="ECO:0007669"/>
    <property type="project" value="InterPro"/>
</dbReference>
<dbReference type="OrthoDB" id="25840at2759"/>
<evidence type="ECO:0000259" key="2">
    <source>
        <dbReference type="Pfam" id="PF01834"/>
    </source>
</evidence>
<dbReference type="GO" id="GO:0003684">
    <property type="term" value="F:damaged DNA binding"/>
    <property type="evidence" value="ECO:0007669"/>
    <property type="project" value="InterPro"/>
</dbReference>
<dbReference type="STRING" id="299467.A0A443RWE2"/>
<dbReference type="Pfam" id="PF12738">
    <property type="entry name" value="PTCB-BRCT"/>
    <property type="match status" value="1"/>
</dbReference>
<dbReference type="GO" id="GO:0005634">
    <property type="term" value="C:nucleus"/>
    <property type="evidence" value="ECO:0007669"/>
    <property type="project" value="InterPro"/>
</dbReference>
<dbReference type="PANTHER" id="PTHR11370:SF5">
    <property type="entry name" value="DNA REPAIR PROTEIN XRCC1"/>
    <property type="match status" value="1"/>
</dbReference>
<accession>A0A443RWE2</accession>
<dbReference type="Gene3D" id="2.60.120.260">
    <property type="entry name" value="Galactose-binding domain-like"/>
    <property type="match status" value="1"/>
</dbReference>
<dbReference type="Pfam" id="PF01834">
    <property type="entry name" value="XRCC1_N"/>
    <property type="match status" value="1"/>
</dbReference>
<dbReference type="GO" id="GO:0006284">
    <property type="term" value="P:base-excision repair"/>
    <property type="evidence" value="ECO:0007669"/>
    <property type="project" value="TreeGrafter"/>
</dbReference>
<feature type="domain" description="BRCT" evidence="3">
    <location>
        <begin position="184"/>
        <end position="220"/>
    </location>
</feature>
<dbReference type="InterPro" id="IPR002706">
    <property type="entry name" value="Xrcc1_N"/>
</dbReference>
<evidence type="ECO:0000313" key="4">
    <source>
        <dbReference type="EMBL" id="RWS19696.1"/>
    </source>
</evidence>
<dbReference type="SUPFAM" id="SSF49785">
    <property type="entry name" value="Galactose-binding domain-like"/>
    <property type="match status" value="1"/>
</dbReference>
<dbReference type="Proteomes" id="UP000288716">
    <property type="component" value="Unassembled WGS sequence"/>
</dbReference>
<dbReference type="PANTHER" id="PTHR11370">
    <property type="entry name" value="DNA-REPAIR PROTEIN XRCC1"/>
    <property type="match status" value="1"/>
</dbReference>
<gene>
    <name evidence="4" type="ORF">B4U80_07391</name>
</gene>
<evidence type="ECO:0000256" key="1">
    <source>
        <dbReference type="SAM" id="MobiDB-lite"/>
    </source>
</evidence>
<protein>
    <submittedName>
        <fullName evidence="4">DNA repair protein XRCC1-like protein</fullName>
    </submittedName>
</protein>
<feature type="domain" description="DNA-repair protein Xrcc1 N-terminal" evidence="2">
    <location>
        <begin position="1"/>
        <end position="56"/>
    </location>
</feature>
<dbReference type="EMBL" id="NCKV01023500">
    <property type="protein sequence ID" value="RWS19696.1"/>
    <property type="molecule type" value="Genomic_DNA"/>
</dbReference>
<dbReference type="AlphaFoldDB" id="A0A443RWE2"/>
<comment type="caution">
    <text evidence="4">The sequence shown here is derived from an EMBL/GenBank/DDBJ whole genome shotgun (WGS) entry which is preliminary data.</text>
</comment>
<organism evidence="4 5">
    <name type="scientific">Leptotrombidium deliense</name>
    <dbReference type="NCBI Taxonomy" id="299467"/>
    <lineage>
        <taxon>Eukaryota</taxon>
        <taxon>Metazoa</taxon>
        <taxon>Ecdysozoa</taxon>
        <taxon>Arthropoda</taxon>
        <taxon>Chelicerata</taxon>
        <taxon>Arachnida</taxon>
        <taxon>Acari</taxon>
        <taxon>Acariformes</taxon>
        <taxon>Trombidiformes</taxon>
        <taxon>Prostigmata</taxon>
        <taxon>Anystina</taxon>
        <taxon>Parasitengona</taxon>
        <taxon>Trombiculoidea</taxon>
        <taxon>Trombiculidae</taxon>
        <taxon>Leptotrombidium</taxon>
    </lineage>
</organism>
<feature type="region of interest" description="Disordered" evidence="1">
    <location>
        <begin position="82"/>
        <end position="110"/>
    </location>
</feature>
<reference evidence="4 5" key="1">
    <citation type="journal article" date="2018" name="Gigascience">
        <title>Genomes of trombidid mites reveal novel predicted allergens and laterally-transferred genes associated with secondary metabolism.</title>
        <authorList>
            <person name="Dong X."/>
            <person name="Chaisiri K."/>
            <person name="Xia D."/>
            <person name="Armstrong S.D."/>
            <person name="Fang Y."/>
            <person name="Donnelly M.J."/>
            <person name="Kadowaki T."/>
            <person name="McGarry J.W."/>
            <person name="Darby A.C."/>
            <person name="Makepeace B.L."/>
        </authorList>
    </citation>
    <scope>NUCLEOTIDE SEQUENCE [LARGE SCALE GENOMIC DNA]</scope>
    <source>
        <strain evidence="4">UoL-UT</strain>
    </source>
</reference>
<dbReference type="SUPFAM" id="SSF52113">
    <property type="entry name" value="BRCT domain"/>
    <property type="match status" value="1"/>
</dbReference>
<evidence type="ECO:0000313" key="5">
    <source>
        <dbReference type="Proteomes" id="UP000288716"/>
    </source>
</evidence>
<evidence type="ECO:0000259" key="3">
    <source>
        <dbReference type="Pfam" id="PF12738"/>
    </source>
</evidence>
<feature type="compositionally biased region" description="Low complexity" evidence="1">
    <location>
        <begin position="84"/>
        <end position="96"/>
    </location>
</feature>
<dbReference type="Gene3D" id="3.40.50.10190">
    <property type="entry name" value="BRCT domain"/>
    <property type="match status" value="1"/>
</dbReference>
<dbReference type="InterPro" id="IPR008979">
    <property type="entry name" value="Galactose-bd-like_sf"/>
</dbReference>
<keyword evidence="5" id="KW-1185">Reference proteome</keyword>
<feature type="region of interest" description="Disordered" evidence="1">
    <location>
        <begin position="133"/>
        <end position="159"/>
    </location>
</feature>